<evidence type="ECO:0000259" key="2">
    <source>
        <dbReference type="Pfam" id="PF07727"/>
    </source>
</evidence>
<dbReference type="Proteomes" id="UP000283090">
    <property type="component" value="Unassembled WGS sequence"/>
</dbReference>
<dbReference type="PANTHER" id="PTHR11439:SF483">
    <property type="entry name" value="PEPTIDE SYNTHASE GLIP-LIKE, PUTATIVE (AFU_ORTHOLOGUE AFUA_3G12920)-RELATED"/>
    <property type="match status" value="1"/>
</dbReference>
<sequence length="703" mass="79612">MRAQEKVVPQLSETAAPYINDGGLGQAYKKLTEQEERSRLLIHNQPSFIDGGAVGGSEPIRSLLTGQNLSSSTNVDEEVNTSSRNVDEEADQNSSSIKVDEDNVEIDSNDLNIQSTREKLGDDREITPVDASENQNLAQKVNSIKSSQKSVKQVKIYVPRSRTHSGRITKLSKRWAMLTIQDDLTIEPKSYHEAVSRSDAKQWKQAIEDELQSHEKNKSFMITELPKDARALACKWVFKIKPSTDSRNKAAVKYKARLVIRGDLQPGTDLETYAPVAKLTTYRILMTVVAMLNLELHQMDVKTAFLFASLDQIIYMELPTGYNRNIPSKLKNPVLKLNKALYGLKQAPRAWNVDIDKYLRSIGFLPTTEDESLYINRELNAIILLYVDDLLIAALNITIINDIKEKLKSKYAMTDLGEAKSFLGIYIERDRQNLSIRLHQSTMIEGILRRYEMHNCNPSHTPLNNTLSWTSDNTQSLSSVGTNWYQQLVGQYMYLMVSTRPDLAFTVGRLSKFMASPTEEHGIAAKSVLRYLQKTKTMGLLLGGNATTPLTLKGYSDADWAGDLDDRKSTGGHMFFLNESLIQWKSKKQTIVTDGTWHSEYIAASEAAKEALWLKRLLISMKLKISTPQLYIDNTAAEQLAVNPKSHNRTKHVDVKYHLIRDQVNRKEITIHRVSSEDNTADILTKALSKVKHWKHVTDMHMR</sequence>
<organism evidence="3 4">
    <name type="scientific">Arthrobotrys flagrans</name>
    <name type="common">Nematode-trapping fungus</name>
    <name type="synonym">Trichothecium flagrans</name>
    <dbReference type="NCBI Taxonomy" id="97331"/>
    <lineage>
        <taxon>Eukaryota</taxon>
        <taxon>Fungi</taxon>
        <taxon>Dikarya</taxon>
        <taxon>Ascomycota</taxon>
        <taxon>Pezizomycotina</taxon>
        <taxon>Orbiliomycetes</taxon>
        <taxon>Orbiliales</taxon>
        <taxon>Orbiliaceae</taxon>
        <taxon>Arthrobotrys</taxon>
    </lineage>
</organism>
<protein>
    <recommendedName>
        <fullName evidence="2">Reverse transcriptase Ty1/copia-type domain-containing protein</fullName>
    </recommendedName>
</protein>
<dbReference type="PANTHER" id="PTHR11439">
    <property type="entry name" value="GAG-POL-RELATED RETROTRANSPOSON"/>
    <property type="match status" value="1"/>
</dbReference>
<name>A0A436ZZ74_ARTFL</name>
<feature type="region of interest" description="Disordered" evidence="1">
    <location>
        <begin position="1"/>
        <end position="23"/>
    </location>
</feature>
<dbReference type="GeneID" id="93588102"/>
<dbReference type="AlphaFoldDB" id="A0A436ZZ74"/>
<proteinExistence type="predicted"/>
<accession>A0A436ZZ74</accession>
<feature type="domain" description="Reverse transcriptase Ty1/copia-type" evidence="2">
    <location>
        <begin position="217"/>
        <end position="463"/>
    </location>
</feature>
<keyword evidence="4" id="KW-1185">Reference proteome</keyword>
<feature type="compositionally biased region" description="Polar residues" evidence="1">
    <location>
        <begin position="64"/>
        <end position="84"/>
    </location>
</feature>
<dbReference type="InterPro" id="IPR043502">
    <property type="entry name" value="DNA/RNA_pol_sf"/>
</dbReference>
<evidence type="ECO:0000313" key="3">
    <source>
        <dbReference type="EMBL" id="RVD84023.1"/>
    </source>
</evidence>
<evidence type="ECO:0000256" key="1">
    <source>
        <dbReference type="SAM" id="MobiDB-lite"/>
    </source>
</evidence>
<gene>
    <name evidence="3" type="ORF">DFL_005791</name>
</gene>
<dbReference type="VEuPathDB" id="FungiDB:DFL_005791"/>
<dbReference type="STRING" id="97331.A0A436ZZ74"/>
<evidence type="ECO:0000313" key="4">
    <source>
        <dbReference type="Proteomes" id="UP000283090"/>
    </source>
</evidence>
<dbReference type="RefSeq" id="XP_067489567.1">
    <property type="nucleotide sequence ID" value="XM_067635102.1"/>
</dbReference>
<dbReference type="Pfam" id="PF07727">
    <property type="entry name" value="RVT_2"/>
    <property type="match status" value="1"/>
</dbReference>
<dbReference type="OrthoDB" id="3799035at2759"/>
<dbReference type="SUPFAM" id="SSF56672">
    <property type="entry name" value="DNA/RNA polymerases"/>
    <property type="match status" value="1"/>
</dbReference>
<comment type="caution">
    <text evidence="3">The sequence shown here is derived from an EMBL/GenBank/DDBJ whole genome shotgun (WGS) entry which is preliminary data.</text>
</comment>
<dbReference type="CDD" id="cd09272">
    <property type="entry name" value="RNase_HI_RT_Ty1"/>
    <property type="match status" value="1"/>
</dbReference>
<reference evidence="3 4" key="1">
    <citation type="submission" date="2019-01" db="EMBL/GenBank/DDBJ databases">
        <title>Intercellular communication is required for trap formation in the nematode-trapping fungus Duddingtonia flagrans.</title>
        <authorList>
            <person name="Youssar L."/>
            <person name="Wernet V."/>
            <person name="Hensel N."/>
            <person name="Hildebrandt H.-G."/>
            <person name="Fischer R."/>
        </authorList>
    </citation>
    <scope>NUCLEOTIDE SEQUENCE [LARGE SCALE GENOMIC DNA]</scope>
    <source>
        <strain evidence="3 4">CBS H-5679</strain>
    </source>
</reference>
<dbReference type="EMBL" id="SAEB01000007">
    <property type="protein sequence ID" value="RVD84023.1"/>
    <property type="molecule type" value="Genomic_DNA"/>
</dbReference>
<feature type="region of interest" description="Disordered" evidence="1">
    <location>
        <begin position="64"/>
        <end position="102"/>
    </location>
</feature>
<dbReference type="InterPro" id="IPR013103">
    <property type="entry name" value="RVT_2"/>
</dbReference>